<evidence type="ECO:0000256" key="1">
    <source>
        <dbReference type="SAM" id="Phobius"/>
    </source>
</evidence>
<dbReference type="InterPro" id="IPR001810">
    <property type="entry name" value="F-box_dom"/>
</dbReference>
<feature type="transmembrane region" description="Helical" evidence="1">
    <location>
        <begin position="49"/>
        <end position="69"/>
    </location>
</feature>
<gene>
    <name evidence="3" type="ORF">OsI_21669</name>
</gene>
<reference evidence="3 4" key="1">
    <citation type="journal article" date="2005" name="PLoS Biol.">
        <title>The genomes of Oryza sativa: a history of duplications.</title>
        <authorList>
            <person name="Yu J."/>
            <person name="Wang J."/>
            <person name="Lin W."/>
            <person name="Li S."/>
            <person name="Li H."/>
            <person name="Zhou J."/>
            <person name="Ni P."/>
            <person name="Dong W."/>
            <person name="Hu S."/>
            <person name="Zeng C."/>
            <person name="Zhang J."/>
            <person name="Zhang Y."/>
            <person name="Li R."/>
            <person name="Xu Z."/>
            <person name="Li S."/>
            <person name="Li X."/>
            <person name="Zheng H."/>
            <person name="Cong L."/>
            <person name="Lin L."/>
            <person name="Yin J."/>
            <person name="Geng J."/>
            <person name="Li G."/>
            <person name="Shi J."/>
            <person name="Liu J."/>
            <person name="Lv H."/>
            <person name="Li J."/>
            <person name="Wang J."/>
            <person name="Deng Y."/>
            <person name="Ran L."/>
            <person name="Shi X."/>
            <person name="Wang X."/>
            <person name="Wu Q."/>
            <person name="Li C."/>
            <person name="Ren X."/>
            <person name="Wang J."/>
            <person name="Wang X."/>
            <person name="Li D."/>
            <person name="Liu D."/>
            <person name="Zhang X."/>
            <person name="Ji Z."/>
            <person name="Zhao W."/>
            <person name="Sun Y."/>
            <person name="Zhang Z."/>
            <person name="Bao J."/>
            <person name="Han Y."/>
            <person name="Dong L."/>
            <person name="Ji J."/>
            <person name="Chen P."/>
            <person name="Wu S."/>
            <person name="Liu J."/>
            <person name="Xiao Y."/>
            <person name="Bu D."/>
            <person name="Tan J."/>
            <person name="Yang L."/>
            <person name="Ye C."/>
            <person name="Zhang J."/>
            <person name="Xu J."/>
            <person name="Zhou Y."/>
            <person name="Yu Y."/>
            <person name="Zhang B."/>
            <person name="Zhuang S."/>
            <person name="Wei H."/>
            <person name="Liu B."/>
            <person name="Lei M."/>
            <person name="Yu H."/>
            <person name="Li Y."/>
            <person name="Xu H."/>
            <person name="Wei S."/>
            <person name="He X."/>
            <person name="Fang L."/>
            <person name="Zhang Z."/>
            <person name="Zhang Y."/>
            <person name="Huang X."/>
            <person name="Su Z."/>
            <person name="Tong W."/>
            <person name="Li J."/>
            <person name="Tong Z."/>
            <person name="Li S."/>
            <person name="Ye J."/>
            <person name="Wang L."/>
            <person name="Fang L."/>
            <person name="Lei T."/>
            <person name="Chen C."/>
            <person name="Chen H."/>
            <person name="Xu Z."/>
            <person name="Li H."/>
            <person name="Huang H."/>
            <person name="Zhang F."/>
            <person name="Xu H."/>
            <person name="Li N."/>
            <person name="Zhao C."/>
            <person name="Li S."/>
            <person name="Dong L."/>
            <person name="Huang Y."/>
            <person name="Li L."/>
            <person name="Xi Y."/>
            <person name="Qi Q."/>
            <person name="Li W."/>
            <person name="Zhang B."/>
            <person name="Hu W."/>
            <person name="Zhang Y."/>
            <person name="Tian X."/>
            <person name="Jiao Y."/>
            <person name="Liang X."/>
            <person name="Jin J."/>
            <person name="Gao L."/>
            <person name="Zheng W."/>
            <person name="Hao B."/>
            <person name="Liu S."/>
            <person name="Wang W."/>
            <person name="Yuan L."/>
            <person name="Cao M."/>
            <person name="McDermott J."/>
            <person name="Samudrala R."/>
            <person name="Wang J."/>
            <person name="Wong G.K."/>
            <person name="Yang H."/>
        </authorList>
    </citation>
    <scope>NUCLEOTIDE SEQUENCE [LARGE SCALE GENOMIC DNA]</scope>
    <source>
        <strain evidence="4">cv. 93-11</strain>
    </source>
</reference>
<organism evidence="3 4">
    <name type="scientific">Oryza sativa subsp. indica</name>
    <name type="common">Rice</name>
    <dbReference type="NCBI Taxonomy" id="39946"/>
    <lineage>
        <taxon>Eukaryota</taxon>
        <taxon>Viridiplantae</taxon>
        <taxon>Streptophyta</taxon>
        <taxon>Embryophyta</taxon>
        <taxon>Tracheophyta</taxon>
        <taxon>Spermatophyta</taxon>
        <taxon>Magnoliopsida</taxon>
        <taxon>Liliopsida</taxon>
        <taxon>Poales</taxon>
        <taxon>Poaceae</taxon>
        <taxon>BOP clade</taxon>
        <taxon>Oryzoideae</taxon>
        <taxon>Oryzeae</taxon>
        <taxon>Oryzinae</taxon>
        <taxon>Oryza</taxon>
        <taxon>Oryza sativa</taxon>
    </lineage>
</organism>
<dbReference type="Proteomes" id="UP000007015">
    <property type="component" value="Chromosome 6"/>
</dbReference>
<evidence type="ECO:0000259" key="2">
    <source>
        <dbReference type="Pfam" id="PF12937"/>
    </source>
</evidence>
<keyword evidence="1" id="KW-0472">Membrane</keyword>
<keyword evidence="1" id="KW-0812">Transmembrane</keyword>
<accession>B8B2Q2</accession>
<name>B8B2Q2_ORYSI</name>
<dbReference type="STRING" id="39946.B8B2Q2"/>
<dbReference type="SUPFAM" id="SSF81383">
    <property type="entry name" value="F-box domain"/>
    <property type="match status" value="1"/>
</dbReference>
<dbReference type="Pfam" id="PF12937">
    <property type="entry name" value="F-box-like"/>
    <property type="match status" value="1"/>
</dbReference>
<keyword evidence="4" id="KW-1185">Reference proteome</keyword>
<dbReference type="InterPro" id="IPR036047">
    <property type="entry name" value="F-box-like_dom_sf"/>
</dbReference>
<dbReference type="EMBL" id="CM000131">
    <property type="protein sequence ID" value="EEC80009.1"/>
    <property type="molecule type" value="Genomic_DNA"/>
</dbReference>
<feature type="domain" description="F-box" evidence="2">
    <location>
        <begin position="15"/>
        <end position="45"/>
    </location>
</feature>
<keyword evidence="1" id="KW-1133">Transmembrane helix</keyword>
<protein>
    <recommendedName>
        <fullName evidence="2">F-box domain-containing protein</fullName>
    </recommendedName>
</protein>
<dbReference type="Gene3D" id="1.20.1280.50">
    <property type="match status" value="1"/>
</dbReference>
<dbReference type="AlphaFoldDB" id="B8B2Q2"/>
<dbReference type="PANTHER" id="PTHR33110">
    <property type="entry name" value="F-BOX/KELCH-REPEAT PROTEIN-RELATED"/>
    <property type="match status" value="1"/>
</dbReference>
<evidence type="ECO:0000313" key="4">
    <source>
        <dbReference type="Proteomes" id="UP000007015"/>
    </source>
</evidence>
<dbReference type="Gramene" id="BGIOSGA022311-TA">
    <property type="protein sequence ID" value="BGIOSGA022311-PA"/>
    <property type="gene ID" value="BGIOSGA022311"/>
</dbReference>
<evidence type="ECO:0000313" key="3">
    <source>
        <dbReference type="EMBL" id="EEC80009.1"/>
    </source>
</evidence>
<sequence length="81" mass="9820">MVSKQQSSSWADFQPELLGLVLRRLPSHADRVRLRAVCRPWRSNAEMQFVAKMIAVQWLQFYYFFFFTFSHQQRVYDSKEK</sequence>
<proteinExistence type="predicted"/>
<dbReference type="PANTHER" id="PTHR33110:SF36">
    <property type="entry name" value="OS06G0148600 PROTEIN"/>
    <property type="match status" value="1"/>
</dbReference>
<dbReference type="HOGENOM" id="CLU_2578107_0_0_1"/>